<dbReference type="EMBL" id="LSLI01000017">
    <property type="protein sequence ID" value="KXS32850.1"/>
    <property type="molecule type" value="Genomic_DNA"/>
</dbReference>
<dbReference type="PATRIC" id="fig|1796491.3.peg.1109"/>
<feature type="domain" description="VWFA" evidence="1">
    <location>
        <begin position="407"/>
        <end position="595"/>
    </location>
</feature>
<comment type="caution">
    <text evidence="2">The sequence shown here is derived from an EMBL/GenBank/DDBJ whole genome shotgun (WGS) entry which is preliminary data.</text>
</comment>
<name>A0A139BV33_9PROT</name>
<dbReference type="InterPro" id="IPR036465">
    <property type="entry name" value="vWFA_dom_sf"/>
</dbReference>
<reference evidence="2 3" key="1">
    <citation type="submission" date="2016-02" db="EMBL/GenBank/DDBJ databases">
        <authorList>
            <person name="Wen L."/>
            <person name="He K."/>
            <person name="Yang H."/>
        </authorList>
    </citation>
    <scope>NUCLEOTIDE SEQUENCE [LARGE SCALE GENOMIC DNA]</scope>
    <source>
        <strain evidence="2">ShG14-8</strain>
    </source>
</reference>
<accession>A0A139BV33</accession>
<evidence type="ECO:0000313" key="2">
    <source>
        <dbReference type="EMBL" id="KXS32850.1"/>
    </source>
</evidence>
<dbReference type="AlphaFoldDB" id="A0A139BV33"/>
<reference evidence="2 3" key="2">
    <citation type="submission" date="2016-03" db="EMBL/GenBank/DDBJ databases">
        <title>New uncultured bacterium of the family Gallionellaceae from acid mine drainage: description and reconstruction of genome based on metagenomic analysis of microbial community.</title>
        <authorList>
            <person name="Kadnikov V."/>
            <person name="Ivasenko D."/>
            <person name="Beletsky A."/>
            <person name="Mardanov A."/>
            <person name="Danilova E."/>
            <person name="Pimenov N."/>
            <person name="Karnachuk O."/>
            <person name="Ravin N."/>
        </authorList>
    </citation>
    <scope>NUCLEOTIDE SEQUENCE [LARGE SCALE GENOMIC DNA]</scope>
    <source>
        <strain evidence="2">ShG14-8</strain>
    </source>
</reference>
<sequence>MKSAFNPLARKLRSYLGLATSETLCALRKEHKRTQLIDVQRRIRIYLQALWGCNFVIKAIDGDSGSSERRKPFIRNDQIHLPNAYYDFTLHGIPHFTGLETYRAASAHAAAHIIYSKNHFSEKSFDKWQRALISTIEDARVEALSMRRFPGLKQLWARQHTATPLHNRTAGDYLNRLARALLDDAYRDDDPWISQGRALFSAADDLETNNISLDLGLTLAHAFQKKNVSINSVSDKLSAPYRDDNRYLWESTRLDSGEEQELPEYYSRFKLLLKSNEVTTTDEDTKHSWTTGPITAAAAADTYIYSEWDYRGQMETPSWVTLRERSPKPGDLTIVDNIIAQNTHLISRMKNLLHAIQSRGVLRIRKLEEGDEIDINAAVRAQVDIRLGEQPDTRVMMRSVRKTRDISVLVLLDLSNSSNQKIRGQRHTVLQLTQQVCVLFADAIETVGDPFAIHGFCSRSRHDVEYFRLKDFDQPHDDVSKANIAGMTGQKYTRMGTAIRHATHYLNQQQSGKKLLMLITDGEPADIDVRDLRYLRYDAKKAVKDAGRFGIHTYCIGLDPNADKYVSAIFGARNYMVVDHINRLPEKMLLIYAALTL</sequence>
<dbReference type="PROSITE" id="PS50234">
    <property type="entry name" value="VWFA"/>
    <property type="match status" value="1"/>
</dbReference>
<dbReference type="SUPFAM" id="SSF53300">
    <property type="entry name" value="vWA-like"/>
    <property type="match status" value="1"/>
</dbReference>
<dbReference type="CDD" id="cd01454">
    <property type="entry name" value="vWA_norD_type"/>
    <property type="match status" value="1"/>
</dbReference>
<dbReference type="PANTHER" id="PTHR41248">
    <property type="entry name" value="NORD PROTEIN"/>
    <property type="match status" value="1"/>
</dbReference>
<dbReference type="InterPro" id="IPR051928">
    <property type="entry name" value="NorD/CobT"/>
</dbReference>
<dbReference type="PANTHER" id="PTHR41248:SF1">
    <property type="entry name" value="NORD PROTEIN"/>
    <property type="match status" value="1"/>
</dbReference>
<organism evidence="2 3">
    <name type="scientific">Candidatus Gallionella acididurans</name>
    <dbReference type="NCBI Taxonomy" id="1796491"/>
    <lineage>
        <taxon>Bacteria</taxon>
        <taxon>Pseudomonadati</taxon>
        <taxon>Pseudomonadota</taxon>
        <taxon>Betaproteobacteria</taxon>
        <taxon>Nitrosomonadales</taxon>
        <taxon>Gallionellaceae</taxon>
        <taxon>Gallionella</taxon>
    </lineage>
</organism>
<dbReference type="Gene3D" id="3.40.50.410">
    <property type="entry name" value="von Willebrand factor, type A domain"/>
    <property type="match status" value="1"/>
</dbReference>
<evidence type="ECO:0000259" key="1">
    <source>
        <dbReference type="PROSITE" id="PS50234"/>
    </source>
</evidence>
<gene>
    <name evidence="2" type="ORF">AWT59_1011</name>
</gene>
<evidence type="ECO:0000313" key="3">
    <source>
        <dbReference type="Proteomes" id="UP000070578"/>
    </source>
</evidence>
<proteinExistence type="predicted"/>
<protein>
    <submittedName>
        <fullName evidence="2">von Willebrand factor type A</fullName>
    </submittedName>
</protein>
<dbReference type="Pfam" id="PF00092">
    <property type="entry name" value="VWA"/>
    <property type="match status" value="1"/>
</dbReference>
<dbReference type="Proteomes" id="UP000070578">
    <property type="component" value="Unassembled WGS sequence"/>
</dbReference>
<dbReference type="InterPro" id="IPR002035">
    <property type="entry name" value="VWF_A"/>
</dbReference>